<evidence type="ECO:0000256" key="1">
    <source>
        <dbReference type="SAM" id="Phobius"/>
    </source>
</evidence>
<reference evidence="2" key="1">
    <citation type="journal article" date="2021" name="Int. J. Syst. Evol. Microbiol.">
        <title>Bradyrhizobium septentrionale sp. nov. (sv. septentrionale) and Bradyrhizobium quebecense sp. nov. (sv. septentrionale) associated with legumes native to Canada possess rearranged symbiosis genes and numerous insertion sequences.</title>
        <authorList>
            <person name="Bromfield E.S.P."/>
            <person name="Cloutier S."/>
        </authorList>
    </citation>
    <scope>NUCLEOTIDE SEQUENCE</scope>
    <source>
        <strain evidence="2">5S5</strain>
    </source>
</reference>
<keyword evidence="1" id="KW-1133">Transmembrane helix</keyword>
<sequence>MIVRPAIILIPLIATAVISADVGGFAATLLAICAIVGFAVVAAGWTVNGKATPIPAVRPSSADWKSRHE</sequence>
<protein>
    <submittedName>
        <fullName evidence="2">Uncharacterized protein</fullName>
    </submittedName>
</protein>
<keyword evidence="1" id="KW-0812">Transmembrane</keyword>
<keyword evidence="1" id="KW-0472">Membrane</keyword>
<evidence type="ECO:0000313" key="2">
    <source>
        <dbReference type="EMBL" id="WXC81237.1"/>
    </source>
</evidence>
<name>A0ABZ2P200_9BRAD</name>
<feature type="transmembrane region" description="Helical" evidence="1">
    <location>
        <begin position="29"/>
        <end position="48"/>
    </location>
</feature>
<reference evidence="2" key="2">
    <citation type="submission" date="2024-03" db="EMBL/GenBank/DDBJ databases">
        <authorList>
            <person name="Bromfield E.S.P."/>
            <person name="Cloutier S."/>
        </authorList>
    </citation>
    <scope>NUCLEOTIDE SEQUENCE</scope>
    <source>
        <strain evidence="2">5S5</strain>
    </source>
</reference>
<gene>
    <name evidence="2" type="ORF">WDK88_06325</name>
</gene>
<dbReference type="EMBL" id="CP147711">
    <property type="protein sequence ID" value="WXC81237.1"/>
    <property type="molecule type" value="Genomic_DNA"/>
</dbReference>
<accession>A0ABZ2P200</accession>
<dbReference type="Proteomes" id="UP001432046">
    <property type="component" value="Chromosome"/>
</dbReference>
<dbReference type="RefSeq" id="WP_338692158.1">
    <property type="nucleotide sequence ID" value="NZ_CP147708.1"/>
</dbReference>
<evidence type="ECO:0000313" key="3">
    <source>
        <dbReference type="Proteomes" id="UP001432046"/>
    </source>
</evidence>
<organism evidence="2 3">
    <name type="scientific">Bradyrhizobium septentrionale</name>
    <dbReference type="NCBI Taxonomy" id="1404411"/>
    <lineage>
        <taxon>Bacteria</taxon>
        <taxon>Pseudomonadati</taxon>
        <taxon>Pseudomonadota</taxon>
        <taxon>Alphaproteobacteria</taxon>
        <taxon>Hyphomicrobiales</taxon>
        <taxon>Nitrobacteraceae</taxon>
        <taxon>Bradyrhizobium</taxon>
    </lineage>
</organism>
<proteinExistence type="predicted"/>
<keyword evidence="3" id="KW-1185">Reference proteome</keyword>